<accession>A0A418SWX6</accession>
<dbReference type="Proteomes" id="UP000284202">
    <property type="component" value="Unassembled WGS sequence"/>
</dbReference>
<name>A0A418SWX6_9RHOB</name>
<sequence>MVMKTILVPVELHELSQSTLQTAALLGLAFDSYLEGFTLSPALSPFMAADAMGTMVLYQEDAQDNGENAAKARQAFLDAMQAHAIPETTGTGKGPHFGWHAETHGDDFIGNIGRAFDITVLGRPGSKYGQPRGTTLEAALFESGRPVLIAPPEPPRQFGKNILIVWNGSTETARTIAFALPLLARADRVVVLTVEGSSVSGPDGADIVTYLNRNDIACEARSVELEGRGVGETILAETAVHGSDLIIKGAYTQSRLRQLIFGGATREIIAETTLPVFMAH</sequence>
<evidence type="ECO:0000313" key="2">
    <source>
        <dbReference type="Proteomes" id="UP000284202"/>
    </source>
</evidence>
<dbReference type="SUPFAM" id="SSF52402">
    <property type="entry name" value="Adenine nucleotide alpha hydrolases-like"/>
    <property type="match status" value="2"/>
</dbReference>
<dbReference type="OrthoDB" id="9804721at2"/>
<dbReference type="EMBL" id="QZCG01000006">
    <property type="protein sequence ID" value="RJE85405.1"/>
    <property type="molecule type" value="Genomic_DNA"/>
</dbReference>
<comment type="caution">
    <text evidence="1">The sequence shown here is derived from an EMBL/GenBank/DDBJ whole genome shotgun (WGS) entry which is preliminary data.</text>
</comment>
<gene>
    <name evidence="1" type="ORF">D3P04_10380</name>
</gene>
<dbReference type="AlphaFoldDB" id="A0A418SWX6"/>
<keyword evidence="2" id="KW-1185">Reference proteome</keyword>
<evidence type="ECO:0000313" key="1">
    <source>
        <dbReference type="EMBL" id="RJE85405.1"/>
    </source>
</evidence>
<organism evidence="1 2">
    <name type="scientific">Paracoccus onubensis</name>
    <dbReference type="NCBI Taxonomy" id="1675788"/>
    <lineage>
        <taxon>Bacteria</taxon>
        <taxon>Pseudomonadati</taxon>
        <taxon>Pseudomonadota</taxon>
        <taxon>Alphaproteobacteria</taxon>
        <taxon>Rhodobacterales</taxon>
        <taxon>Paracoccaceae</taxon>
        <taxon>Paracoccus</taxon>
    </lineage>
</organism>
<protein>
    <submittedName>
        <fullName evidence="1">Universal stress protein</fullName>
    </submittedName>
</protein>
<dbReference type="CDD" id="cd00293">
    <property type="entry name" value="USP-like"/>
    <property type="match status" value="1"/>
</dbReference>
<reference evidence="2" key="1">
    <citation type="submission" date="2018-09" db="EMBL/GenBank/DDBJ databases">
        <title>Acidovorax cavernicola nov. sp. isolated from Gruta de las Maravillas (Aracena, Spain).</title>
        <authorList>
            <person name="Jurado V."/>
            <person name="Gutierrez-Patricio S."/>
            <person name="Gonzalez-Pimentel J.L."/>
            <person name="Miller A.Z."/>
            <person name="Laiz L."/>
            <person name="Saiz-Jimenez C."/>
        </authorList>
    </citation>
    <scope>NUCLEOTIDE SEQUENCE [LARGE SCALE GENOMIC DNA]</scope>
    <source>
        <strain evidence="2">1011MAR3C25</strain>
    </source>
</reference>
<proteinExistence type="predicted"/>
<dbReference type="Gene3D" id="3.40.50.12370">
    <property type="match status" value="1"/>
</dbReference>